<protein>
    <submittedName>
        <fullName evidence="4">Lia operon protein LiaF</fullName>
    </submittedName>
</protein>
<evidence type="ECO:0000313" key="4">
    <source>
        <dbReference type="EMBL" id="SDK17892.1"/>
    </source>
</evidence>
<feature type="transmembrane region" description="Helical" evidence="1">
    <location>
        <begin position="57"/>
        <end position="89"/>
    </location>
</feature>
<dbReference type="Pfam" id="PF24661">
    <property type="entry name" value="DUF7649"/>
    <property type="match status" value="1"/>
</dbReference>
<dbReference type="InterPro" id="IPR024425">
    <property type="entry name" value="LiaF-like_C"/>
</dbReference>
<evidence type="ECO:0000259" key="3">
    <source>
        <dbReference type="Pfam" id="PF24661"/>
    </source>
</evidence>
<keyword evidence="1" id="KW-1133">Transmembrane helix</keyword>
<reference evidence="4 5" key="1">
    <citation type="submission" date="2016-10" db="EMBL/GenBank/DDBJ databases">
        <authorList>
            <person name="de Groot N.N."/>
        </authorList>
    </citation>
    <scope>NUCLEOTIDE SEQUENCE [LARGE SCALE GENOMIC DNA]</scope>
    <source>
        <strain evidence="4 5">CGMCC 1.6502</strain>
    </source>
</reference>
<dbReference type="InterPro" id="IPR047793">
    <property type="entry name" value="LiaF_C"/>
</dbReference>
<evidence type="ECO:0000256" key="1">
    <source>
        <dbReference type="SAM" id="Phobius"/>
    </source>
</evidence>
<dbReference type="PIRSF" id="PIRSF031509">
    <property type="entry name" value="Cell_wall_LiaF/YvqF"/>
    <property type="match status" value="1"/>
</dbReference>
<feature type="domain" description="DUF7649" evidence="3">
    <location>
        <begin position="13"/>
        <end position="90"/>
    </location>
</feature>
<name>A0A1G8ZRZ9_9BACI</name>
<dbReference type="Pfam" id="PF09922">
    <property type="entry name" value="LiaF-like_C"/>
    <property type="match status" value="1"/>
</dbReference>
<feature type="domain" description="Cell wall-active antibiotics response LiaF-like C-terminal" evidence="2">
    <location>
        <begin position="124"/>
        <end position="237"/>
    </location>
</feature>
<feature type="transmembrane region" description="Helical" evidence="1">
    <location>
        <begin position="12"/>
        <end position="45"/>
    </location>
</feature>
<dbReference type="InterPro" id="IPR056066">
    <property type="entry name" value="DUF7649"/>
</dbReference>
<sequence>MFNRRNTDIIDMILLITLAIFVFELLFHGPWLLFFIFVFAAFMYYGRKKMDTSSGRFIFWAGLVFLMITILNTAAFKFLLLSVLAYFFVKWFRSKKTPSYYQPQFNGEDGQQTIQREPLFINKWLGRQKTKKEPFEWQDINIQTGIGDTIVDMNNTVLPKGEAVVIIRNMIGNIEILVPYEVEVSISHSTLFGTAEILDYKEYNAWNKVIQMETKDYQTAKQKVKIFTSTLVGKIEVKRV</sequence>
<dbReference type="RefSeq" id="WP_175559317.1">
    <property type="nucleotide sequence ID" value="NZ_FNFL01000003.1"/>
</dbReference>
<gene>
    <name evidence="4" type="ORF">SAMN05216243_2193</name>
</gene>
<dbReference type="AlphaFoldDB" id="A0A1G8ZRZ9"/>
<keyword evidence="1" id="KW-0812">Transmembrane</keyword>
<dbReference type="Proteomes" id="UP000198694">
    <property type="component" value="Unassembled WGS sequence"/>
</dbReference>
<evidence type="ECO:0000259" key="2">
    <source>
        <dbReference type="Pfam" id="PF09922"/>
    </source>
</evidence>
<dbReference type="GO" id="GO:0016020">
    <property type="term" value="C:membrane"/>
    <property type="evidence" value="ECO:0007669"/>
    <property type="project" value="InterPro"/>
</dbReference>
<evidence type="ECO:0000313" key="5">
    <source>
        <dbReference type="Proteomes" id="UP000198694"/>
    </source>
</evidence>
<proteinExistence type="predicted"/>
<dbReference type="InterPro" id="IPR016975">
    <property type="entry name" value="Cell_wall_LiaF"/>
</dbReference>
<organism evidence="4 5">
    <name type="scientific">Sediminibacillus albus</name>
    <dbReference type="NCBI Taxonomy" id="407036"/>
    <lineage>
        <taxon>Bacteria</taxon>
        <taxon>Bacillati</taxon>
        <taxon>Bacillota</taxon>
        <taxon>Bacilli</taxon>
        <taxon>Bacillales</taxon>
        <taxon>Bacillaceae</taxon>
        <taxon>Sediminibacillus</taxon>
    </lineage>
</organism>
<dbReference type="NCBIfam" id="NF040535">
    <property type="entry name" value="LiaF_C_term"/>
    <property type="match status" value="1"/>
</dbReference>
<dbReference type="STRING" id="407036.SAMN05216243_2193"/>
<keyword evidence="5" id="KW-1185">Reference proteome</keyword>
<keyword evidence="1" id="KW-0472">Membrane</keyword>
<dbReference type="EMBL" id="FNFL01000003">
    <property type="protein sequence ID" value="SDK17892.1"/>
    <property type="molecule type" value="Genomic_DNA"/>
</dbReference>
<accession>A0A1G8ZRZ9</accession>